<organism evidence="1">
    <name type="scientific">marine metagenome</name>
    <dbReference type="NCBI Taxonomy" id="408172"/>
    <lineage>
        <taxon>unclassified sequences</taxon>
        <taxon>metagenomes</taxon>
        <taxon>ecological metagenomes</taxon>
    </lineage>
</organism>
<proteinExistence type="predicted"/>
<accession>A0A382LRD6</accession>
<evidence type="ECO:0000313" key="1">
    <source>
        <dbReference type="EMBL" id="SVC39269.1"/>
    </source>
</evidence>
<reference evidence="1" key="1">
    <citation type="submission" date="2018-05" db="EMBL/GenBank/DDBJ databases">
        <authorList>
            <person name="Lanie J.A."/>
            <person name="Ng W.-L."/>
            <person name="Kazmierczak K.M."/>
            <person name="Andrzejewski T.M."/>
            <person name="Davidsen T.M."/>
            <person name="Wayne K.J."/>
            <person name="Tettelin H."/>
            <person name="Glass J.I."/>
            <person name="Rusch D."/>
            <person name="Podicherti R."/>
            <person name="Tsui H.-C.T."/>
            <person name="Winkler M.E."/>
        </authorList>
    </citation>
    <scope>NUCLEOTIDE SEQUENCE</scope>
</reference>
<protein>
    <recommendedName>
        <fullName evidence="2">TonB-dependent receptor-like beta-barrel domain-containing protein</fullName>
    </recommendedName>
</protein>
<evidence type="ECO:0008006" key="2">
    <source>
        <dbReference type="Google" id="ProtNLM"/>
    </source>
</evidence>
<feature type="non-terminal residue" evidence="1">
    <location>
        <position position="313"/>
    </location>
</feature>
<name>A0A382LRD6_9ZZZZ</name>
<gene>
    <name evidence="1" type="ORF">METZ01_LOCUS292123</name>
</gene>
<dbReference type="EMBL" id="UINC01088762">
    <property type="protein sequence ID" value="SVC39269.1"/>
    <property type="molecule type" value="Genomic_DNA"/>
</dbReference>
<sequence length="313" mass="35770">MSSNLDGFEQKFFFQYWKIERKQETVNWFRQNSFPIFFQYELVDNIMVSASRSMATMKSNDQTLRGLGDTKVKFNYQSPTGYFRASAGVSLPLGKNILKGGEIELANKLYHEIFEVDVARLGQGLNLEGALIGAVTLKSILLSAGMNYQRTGGYHIIKNTFSYNPGDQIQFLLGGQIDKHRITCRNTLIYRNYGVDQIGGIKSFEQGSELEWHSSLMVNVLKTQINFFLDHRWRKPSPSVTEFNFQMDNARRNARKLGFGLQYPMMPTLTISARFSDYYIASDELGRGRSSAQQISMGSRLQITDYTKLRLEG</sequence>
<dbReference type="AlphaFoldDB" id="A0A382LRD6"/>